<dbReference type="Pfam" id="PF04560">
    <property type="entry name" value="RNA_pol_Rpb2_7"/>
    <property type="match status" value="1"/>
</dbReference>
<keyword evidence="8" id="KW-0804">Transcription</keyword>
<evidence type="ECO:0000256" key="5">
    <source>
        <dbReference type="ARBA" id="ARBA00022695"/>
    </source>
</evidence>
<dbReference type="CDD" id="cd00653">
    <property type="entry name" value="RNA_pol_B_RPB2"/>
    <property type="match status" value="1"/>
</dbReference>
<dbReference type="PANTHER" id="PTHR20856">
    <property type="entry name" value="DNA-DIRECTED RNA POLYMERASE I SUBUNIT 2"/>
    <property type="match status" value="1"/>
</dbReference>
<keyword evidence="3" id="KW-0240">DNA-directed RNA polymerase</keyword>
<dbReference type="InterPro" id="IPR007646">
    <property type="entry name" value="RNA_pol_Rpb2_4"/>
</dbReference>
<protein>
    <recommendedName>
        <fullName evidence="2">DNA-directed RNA polymerase</fullName>
        <ecNumber evidence="2">2.7.7.6</ecNumber>
    </recommendedName>
</protein>
<feature type="domain" description="RNA polymerase Rpb2" evidence="14">
    <location>
        <begin position="550"/>
        <end position="610"/>
    </location>
</feature>
<evidence type="ECO:0000259" key="14">
    <source>
        <dbReference type="Pfam" id="PF04566"/>
    </source>
</evidence>
<dbReference type="Gene3D" id="2.40.270.10">
    <property type="entry name" value="DNA-directed RNA polymerase, subunit 2, domain 6"/>
    <property type="match status" value="1"/>
</dbReference>
<keyword evidence="5" id="KW-0548">Nucleotidyltransferase</keyword>
<evidence type="ECO:0000259" key="11">
    <source>
        <dbReference type="Pfam" id="PF04561"/>
    </source>
</evidence>
<dbReference type="GO" id="GO:0032549">
    <property type="term" value="F:ribonucleoside binding"/>
    <property type="evidence" value="ECO:0007669"/>
    <property type="project" value="InterPro"/>
</dbReference>
<feature type="domain" description="DNA-directed RNA polymerase subunit 2 hybrid-binding" evidence="9">
    <location>
        <begin position="708"/>
        <end position="1074"/>
    </location>
</feature>
<name>A0A6C0H1H8_9ZZZZ</name>
<feature type="domain" description="RNA polymerase Rpb2" evidence="13">
    <location>
        <begin position="448"/>
        <end position="514"/>
    </location>
</feature>
<dbReference type="Pfam" id="PF04566">
    <property type="entry name" value="RNA_pol_Rpb2_4"/>
    <property type="match status" value="1"/>
</dbReference>
<dbReference type="InterPro" id="IPR007647">
    <property type="entry name" value="RNA_pol_Rpb2_5"/>
</dbReference>
<evidence type="ECO:0000256" key="7">
    <source>
        <dbReference type="ARBA" id="ARBA00022833"/>
    </source>
</evidence>
<dbReference type="Pfam" id="PF04561">
    <property type="entry name" value="RNA_pol_Rpb2_2"/>
    <property type="match status" value="1"/>
</dbReference>
<feature type="domain" description="RNA polymerase Rpb2" evidence="15">
    <location>
        <begin position="631"/>
        <end position="701"/>
    </location>
</feature>
<dbReference type="InterPro" id="IPR007645">
    <property type="entry name" value="RNA_pol_Rpb2_3"/>
</dbReference>
<dbReference type="Pfam" id="PF04563">
    <property type="entry name" value="RNA_pol_Rpb2_1"/>
    <property type="match status" value="1"/>
</dbReference>
<dbReference type="Gene3D" id="2.40.50.150">
    <property type="match status" value="1"/>
</dbReference>
<dbReference type="AlphaFoldDB" id="A0A6C0H1H8"/>
<evidence type="ECO:0000256" key="3">
    <source>
        <dbReference type="ARBA" id="ARBA00022478"/>
    </source>
</evidence>
<dbReference type="GO" id="GO:0046872">
    <property type="term" value="F:metal ion binding"/>
    <property type="evidence" value="ECO:0007669"/>
    <property type="project" value="UniProtKB-KW"/>
</dbReference>
<organism evidence="16">
    <name type="scientific">viral metagenome</name>
    <dbReference type="NCBI Taxonomy" id="1070528"/>
    <lineage>
        <taxon>unclassified sequences</taxon>
        <taxon>metagenomes</taxon>
        <taxon>organismal metagenomes</taxon>
    </lineage>
</organism>
<accession>A0A6C0H1H8</accession>
<dbReference type="InterPro" id="IPR037034">
    <property type="entry name" value="RNA_pol_Rpb2_2_sf"/>
</dbReference>
<dbReference type="SUPFAM" id="SSF64484">
    <property type="entry name" value="beta and beta-prime subunits of DNA dependent RNA-polymerase"/>
    <property type="match status" value="1"/>
</dbReference>
<dbReference type="Gene3D" id="3.90.1110.10">
    <property type="entry name" value="RNA polymerase Rpb2, domain 2"/>
    <property type="match status" value="1"/>
</dbReference>
<dbReference type="GO" id="GO:0003899">
    <property type="term" value="F:DNA-directed RNA polymerase activity"/>
    <property type="evidence" value="ECO:0007669"/>
    <property type="project" value="UniProtKB-EC"/>
</dbReference>
<feature type="domain" description="RNA polymerase beta subunit protrusion" evidence="12">
    <location>
        <begin position="24"/>
        <end position="422"/>
    </location>
</feature>
<evidence type="ECO:0000256" key="6">
    <source>
        <dbReference type="ARBA" id="ARBA00022723"/>
    </source>
</evidence>
<dbReference type="Pfam" id="PF04565">
    <property type="entry name" value="RNA_pol_Rpb2_3"/>
    <property type="match status" value="1"/>
</dbReference>
<dbReference type="InterPro" id="IPR037033">
    <property type="entry name" value="DNA-dir_RNAP_su2_hyb_sf"/>
</dbReference>
<dbReference type="InterPro" id="IPR007644">
    <property type="entry name" value="RNA_pol_bsu_protrusion"/>
</dbReference>
<dbReference type="GO" id="GO:0006351">
    <property type="term" value="P:DNA-templated transcription"/>
    <property type="evidence" value="ECO:0007669"/>
    <property type="project" value="InterPro"/>
</dbReference>
<evidence type="ECO:0000259" key="12">
    <source>
        <dbReference type="Pfam" id="PF04563"/>
    </source>
</evidence>
<dbReference type="EMBL" id="MN739835">
    <property type="protein sequence ID" value="QHT73995.1"/>
    <property type="molecule type" value="Genomic_DNA"/>
</dbReference>
<evidence type="ECO:0000259" key="10">
    <source>
        <dbReference type="Pfam" id="PF04560"/>
    </source>
</evidence>
<dbReference type="GO" id="GO:0000428">
    <property type="term" value="C:DNA-directed RNA polymerase complex"/>
    <property type="evidence" value="ECO:0007669"/>
    <property type="project" value="UniProtKB-KW"/>
</dbReference>
<evidence type="ECO:0000256" key="4">
    <source>
        <dbReference type="ARBA" id="ARBA00022679"/>
    </source>
</evidence>
<evidence type="ECO:0000256" key="2">
    <source>
        <dbReference type="ARBA" id="ARBA00012418"/>
    </source>
</evidence>
<keyword evidence="4" id="KW-0808">Transferase</keyword>
<dbReference type="GO" id="GO:0003677">
    <property type="term" value="F:DNA binding"/>
    <property type="evidence" value="ECO:0007669"/>
    <property type="project" value="InterPro"/>
</dbReference>
<evidence type="ECO:0000256" key="8">
    <source>
        <dbReference type="ARBA" id="ARBA00023163"/>
    </source>
</evidence>
<dbReference type="EC" id="2.7.7.6" evidence="2"/>
<reference evidence="16" key="1">
    <citation type="journal article" date="2020" name="Nature">
        <title>Giant virus diversity and host interactions through global metagenomics.</title>
        <authorList>
            <person name="Schulz F."/>
            <person name="Roux S."/>
            <person name="Paez-Espino D."/>
            <person name="Jungbluth S."/>
            <person name="Walsh D.A."/>
            <person name="Denef V.J."/>
            <person name="McMahon K.D."/>
            <person name="Konstantinidis K.T."/>
            <person name="Eloe-Fadrosh E.A."/>
            <person name="Kyrpides N.C."/>
            <person name="Woyke T."/>
        </authorList>
    </citation>
    <scope>NUCLEOTIDE SEQUENCE</scope>
    <source>
        <strain evidence="16">GVMAG-M-3300023179-4</strain>
    </source>
</reference>
<dbReference type="Pfam" id="PF00562">
    <property type="entry name" value="RNA_pol_Rpb2_6"/>
    <property type="match status" value="1"/>
</dbReference>
<sequence length="1176" mass="134974">MNQEVNNENIFSLVDLLLKGDLYKSNRDSFAQFIEEIIYKELKDGQNIFSEKYKNNKIYRHKFQFDNIGLKPPINENNDELMFPEDARIKNLDYQSKLVADVKQVLEIVDLETEEITSKVIAEEKEAPVAKIPIMVKSKYCITNLRKDLPNTECPYDPGCYFIIKGGEKVILAHERICVNKPLVFTKKDNTFKNGYIYQIQINSQGIDILGMVNIFTLQMKKDDSIVCLTNQFAEIPLFVLMRALGISSDYDIIKYIVYDINDYDMVNMLRYSLDKSLSEIKDIKGNNKIVRTQEDAIEYLATKLKSSKRYSETDDAIREQQKKMHVIKILENDFLPHMGKNLIDKTIYVGYMCNKLLNCILKRTDIDDRDSYAHKRIDHIGVLLGQLFKQHYKKMLNDCAKFFNKKNLNDDTPINIISQIKPNIIENGLKAGLATGSWNPKKKGVAQLLQRISYVQTNAYFRRFLTPSLDSSNNKITTIRNTDNYQIFFVCPNATPEGQKIGLVKELSLSANISLMLYSHLPLIKDILKNELYNLQDVDPIKLKEYVKIFLNGEWIGVTDKPFEVKEILEKNKRNQGLHPSVGINFDINKMEMKIYCDGGRLYRPLLKVKDNQLLLTNKMLEDAKTMKNWDEFLSKYPGVIEYIDLESTDSLMIASELHKLYDEKRKNAIVVKDPNPHGNTLNRYNDTVYIRYTHSELNPILMLGSIASLQPFAEHNYSTKNLVYFSHIRQSMGIYTTNYRHRSDISFILYHPQRPIVTTKSVNYLNTVHVPYTENVVIAIASYSGFNQEDSMIINKTAVERGLYRATGFKKYKVSLEKNPATSQDEIFMKPDSTKTTGMKDGNYDKLNEKGFVPEETVIHNGDVIIGKVSPIQPNANNKVFKDESEIYKSNSDGVIDKVWSGIYDNEGYEMYNMRVRSERIPGIGDKYASRYGQKATTGALLPAEDMPYTRSGMIPDLIINPCCLPTRQTVGQLIEMFGGKVGAIKGKYIDGTPFKKVDIEELNDVLKENGFDDYGEEEMYCGYTGMKMKCKIFIGVSAYARLKHLVKDKIHGRARGPAQILTRQPPEGRSRDGGLRFGEMECWSMTSHGASIFLRERMFNTSDQYQVHICNKCGLIASKIIDKDIYICTACRNNTDTSLVEIPYATKLLFQELMAINILPRIQVKENEYIDGV</sequence>
<evidence type="ECO:0000313" key="16">
    <source>
        <dbReference type="EMBL" id="QHT73995.1"/>
    </source>
</evidence>
<dbReference type="InterPro" id="IPR007641">
    <property type="entry name" value="RNA_pol_Rpb2_7"/>
</dbReference>
<dbReference type="Gene3D" id="3.90.1100.10">
    <property type="match status" value="1"/>
</dbReference>
<dbReference type="InterPro" id="IPR007120">
    <property type="entry name" value="DNA-dir_RNAP_su2_dom"/>
</dbReference>
<feature type="domain" description="RNA polymerase Rpb2" evidence="11">
    <location>
        <begin position="214"/>
        <end position="379"/>
    </location>
</feature>
<dbReference type="InterPro" id="IPR014724">
    <property type="entry name" value="RNA_pol_RPB2_OB-fold"/>
</dbReference>
<keyword evidence="7" id="KW-0862">Zinc</keyword>
<evidence type="ECO:0000259" key="15">
    <source>
        <dbReference type="Pfam" id="PF04567"/>
    </source>
</evidence>
<keyword evidence="6" id="KW-0479">Metal-binding</keyword>
<evidence type="ECO:0000259" key="13">
    <source>
        <dbReference type="Pfam" id="PF04565"/>
    </source>
</evidence>
<dbReference type="InterPro" id="IPR007642">
    <property type="entry name" value="RNA_pol_Rpb2_2"/>
</dbReference>
<comment type="similarity">
    <text evidence="1">Belongs to the RNA polymerase beta chain family.</text>
</comment>
<evidence type="ECO:0000256" key="1">
    <source>
        <dbReference type="ARBA" id="ARBA00006835"/>
    </source>
</evidence>
<dbReference type="Pfam" id="PF04567">
    <property type="entry name" value="RNA_pol_Rpb2_5"/>
    <property type="match status" value="1"/>
</dbReference>
<proteinExistence type="inferred from homology"/>
<dbReference type="FunFam" id="3.90.1800.10:FF:000002">
    <property type="entry name" value="DNA-directed RNA polymerase subunit beta"/>
    <property type="match status" value="1"/>
</dbReference>
<dbReference type="Gene3D" id="3.90.1800.10">
    <property type="entry name" value="RNA polymerase alpha subunit dimerisation domain"/>
    <property type="match status" value="1"/>
</dbReference>
<dbReference type="InterPro" id="IPR015712">
    <property type="entry name" value="DNA-dir_RNA_pol_su2"/>
</dbReference>
<feature type="domain" description="RNA polymerase Rpb2" evidence="10">
    <location>
        <begin position="1076"/>
        <end position="1166"/>
    </location>
</feature>
<evidence type="ECO:0000259" key="9">
    <source>
        <dbReference type="Pfam" id="PF00562"/>
    </source>
</evidence>